<dbReference type="Pfam" id="PF02653">
    <property type="entry name" value="BPD_transp_2"/>
    <property type="match status" value="1"/>
</dbReference>
<dbReference type="RefSeq" id="WP_343969969.1">
    <property type="nucleotide sequence ID" value="NZ_BAAAJG010000001.1"/>
</dbReference>
<feature type="transmembrane region" description="Helical" evidence="8">
    <location>
        <begin position="140"/>
        <end position="158"/>
    </location>
</feature>
<evidence type="ECO:0000256" key="2">
    <source>
        <dbReference type="ARBA" id="ARBA00022448"/>
    </source>
</evidence>
<feature type="transmembrane region" description="Helical" evidence="8">
    <location>
        <begin position="114"/>
        <end position="133"/>
    </location>
</feature>
<dbReference type="Proteomes" id="UP001597145">
    <property type="component" value="Unassembled WGS sequence"/>
</dbReference>
<evidence type="ECO:0000256" key="1">
    <source>
        <dbReference type="ARBA" id="ARBA00004651"/>
    </source>
</evidence>
<evidence type="ECO:0000256" key="8">
    <source>
        <dbReference type="SAM" id="Phobius"/>
    </source>
</evidence>
<keyword evidence="10" id="KW-1185">Reference proteome</keyword>
<keyword evidence="2" id="KW-0813">Transport</keyword>
<feature type="transmembrane region" description="Helical" evidence="8">
    <location>
        <begin position="254"/>
        <end position="273"/>
    </location>
</feature>
<proteinExistence type="predicted"/>
<evidence type="ECO:0000256" key="7">
    <source>
        <dbReference type="ARBA" id="ARBA00023136"/>
    </source>
</evidence>
<accession>A0ABW4FEW7</accession>
<organism evidence="9 10">
    <name type="scientific">Pseudonocardia aurantiaca</name>
    <dbReference type="NCBI Taxonomy" id="75290"/>
    <lineage>
        <taxon>Bacteria</taxon>
        <taxon>Bacillati</taxon>
        <taxon>Actinomycetota</taxon>
        <taxon>Actinomycetes</taxon>
        <taxon>Pseudonocardiales</taxon>
        <taxon>Pseudonocardiaceae</taxon>
        <taxon>Pseudonocardia</taxon>
    </lineage>
</organism>
<gene>
    <name evidence="9" type="ORF">ACFSCY_04465</name>
</gene>
<feature type="transmembrane region" description="Helical" evidence="8">
    <location>
        <begin position="32"/>
        <end position="50"/>
    </location>
</feature>
<keyword evidence="7 8" id="KW-0472">Membrane</keyword>
<dbReference type="CDD" id="cd06579">
    <property type="entry name" value="TM_PBP1_transp_AraH_like"/>
    <property type="match status" value="1"/>
</dbReference>
<keyword evidence="5 8" id="KW-0812">Transmembrane</keyword>
<protein>
    <submittedName>
        <fullName evidence="9">ABC transporter permease</fullName>
    </submittedName>
</protein>
<feature type="transmembrane region" description="Helical" evidence="8">
    <location>
        <begin position="304"/>
        <end position="326"/>
    </location>
</feature>
<comment type="subcellular location">
    <subcellularLocation>
        <location evidence="1">Cell membrane</location>
        <topology evidence="1">Multi-pass membrane protein</topology>
    </subcellularLocation>
</comment>
<keyword evidence="6 8" id="KW-1133">Transmembrane helix</keyword>
<evidence type="ECO:0000256" key="6">
    <source>
        <dbReference type="ARBA" id="ARBA00022989"/>
    </source>
</evidence>
<name>A0ABW4FEW7_9PSEU</name>
<dbReference type="PANTHER" id="PTHR32196">
    <property type="entry name" value="ABC TRANSPORTER PERMEASE PROTEIN YPHD-RELATED-RELATED"/>
    <property type="match status" value="1"/>
</dbReference>
<keyword evidence="4" id="KW-0997">Cell inner membrane</keyword>
<feature type="transmembrane region" description="Helical" evidence="8">
    <location>
        <begin position="62"/>
        <end position="81"/>
    </location>
</feature>
<dbReference type="EMBL" id="JBHUCP010000003">
    <property type="protein sequence ID" value="MFD1528688.1"/>
    <property type="molecule type" value="Genomic_DNA"/>
</dbReference>
<dbReference type="InterPro" id="IPR001851">
    <property type="entry name" value="ABC_transp_permease"/>
</dbReference>
<evidence type="ECO:0000256" key="5">
    <source>
        <dbReference type="ARBA" id="ARBA00022692"/>
    </source>
</evidence>
<feature type="transmembrane region" description="Helical" evidence="8">
    <location>
        <begin position="88"/>
        <end position="108"/>
    </location>
</feature>
<dbReference type="PANTHER" id="PTHR32196:SF21">
    <property type="entry name" value="ABC TRANSPORTER PERMEASE PROTEIN YPHD-RELATED"/>
    <property type="match status" value="1"/>
</dbReference>
<evidence type="ECO:0000313" key="9">
    <source>
        <dbReference type="EMBL" id="MFD1528688.1"/>
    </source>
</evidence>
<evidence type="ECO:0000313" key="10">
    <source>
        <dbReference type="Proteomes" id="UP001597145"/>
    </source>
</evidence>
<comment type="caution">
    <text evidence="9">The sequence shown here is derived from an EMBL/GenBank/DDBJ whole genome shotgun (WGS) entry which is preliminary data.</text>
</comment>
<feature type="transmembrane region" description="Helical" evidence="8">
    <location>
        <begin position="280"/>
        <end position="298"/>
    </location>
</feature>
<sequence length="332" mass="33572">MSTQQVLERAGTAPGPLGEAVARLRRAPWSGAAVYVGFVLVFAYFAITLADRGFLTGHNFLTILQQTAPITVMACATVFVLSAAEIDLSIGAVVALSAVVGAQAVNAFGAPVGAAVGFAVGVLAGLLNGTLVVALRVPSFLITLGTTELFAGATEIFSHLQDIPVSNVGFATIFGSGAFASLPVALLWSVAALVVAHLTLRWTAFGQRVLATGDNRISARAVGINTSRVRIAVLAVSGGAAGLAGLIYTGQIQGAIYTLGVNDMLATLAAVVIGGTTLRGGYGSVVGAFVGSILMGVIRNGLLLAGLTASQQTLVTGLIIVLAVAISQREKA</sequence>
<feature type="transmembrane region" description="Helical" evidence="8">
    <location>
        <begin position="178"/>
        <end position="200"/>
    </location>
</feature>
<evidence type="ECO:0000256" key="3">
    <source>
        <dbReference type="ARBA" id="ARBA00022475"/>
    </source>
</evidence>
<keyword evidence="3" id="KW-1003">Cell membrane</keyword>
<reference evidence="10" key="1">
    <citation type="journal article" date="2019" name="Int. J. Syst. Evol. Microbiol.">
        <title>The Global Catalogue of Microorganisms (GCM) 10K type strain sequencing project: providing services to taxonomists for standard genome sequencing and annotation.</title>
        <authorList>
            <consortium name="The Broad Institute Genomics Platform"/>
            <consortium name="The Broad Institute Genome Sequencing Center for Infectious Disease"/>
            <person name="Wu L."/>
            <person name="Ma J."/>
        </authorList>
    </citation>
    <scope>NUCLEOTIDE SEQUENCE [LARGE SCALE GENOMIC DNA]</scope>
    <source>
        <strain evidence="10">JCM 12165</strain>
    </source>
</reference>
<evidence type="ECO:0000256" key="4">
    <source>
        <dbReference type="ARBA" id="ARBA00022519"/>
    </source>
</evidence>
<feature type="transmembrane region" description="Helical" evidence="8">
    <location>
        <begin position="229"/>
        <end position="248"/>
    </location>
</feature>